<protein>
    <submittedName>
        <fullName evidence="2">Uncharacterized protein</fullName>
    </submittedName>
</protein>
<dbReference type="HOGENOM" id="CLU_2957618_0_0_0"/>
<accession>Q7UQL9</accession>
<keyword evidence="3" id="KW-1185">Reference proteome</keyword>
<dbReference type="Proteomes" id="UP000001025">
    <property type="component" value="Chromosome"/>
</dbReference>
<dbReference type="InParanoid" id="Q7UQL9"/>
<sequence length="59" mass="6516">MNVGDDLVKLSDPGGGRNRSRPNRWTPASARCDFDKISGRLHDLRVLYDGDARAPVPSH</sequence>
<dbReference type="KEGG" id="rba:RB6239"/>
<gene>
    <name evidence="2" type="ordered locus">RB6239</name>
</gene>
<dbReference type="EMBL" id="BX294143">
    <property type="protein sequence ID" value="CAD74681.1"/>
    <property type="molecule type" value="Genomic_DNA"/>
</dbReference>
<proteinExistence type="predicted"/>
<evidence type="ECO:0000313" key="2">
    <source>
        <dbReference type="EMBL" id="CAD74681.1"/>
    </source>
</evidence>
<reference evidence="2 3" key="1">
    <citation type="journal article" date="2003" name="Proc. Natl. Acad. Sci. U.S.A.">
        <title>Complete genome sequence of the marine planctomycete Pirellula sp. strain 1.</title>
        <authorList>
            <person name="Gloeckner F.O."/>
            <person name="Kube M."/>
            <person name="Bauer M."/>
            <person name="Teeling H."/>
            <person name="Lombardot T."/>
            <person name="Ludwig W."/>
            <person name="Gade D."/>
            <person name="Beck A."/>
            <person name="Borzym K."/>
            <person name="Heitmann K."/>
            <person name="Rabus R."/>
            <person name="Schlesner H."/>
            <person name="Amann R."/>
            <person name="Reinhardt R."/>
        </authorList>
    </citation>
    <scope>NUCLEOTIDE SEQUENCE [LARGE SCALE GENOMIC DNA]</scope>
    <source>
        <strain evidence="3">DSM 10527 / NCIMB 13988 / SH1</strain>
    </source>
</reference>
<feature type="region of interest" description="Disordered" evidence="1">
    <location>
        <begin position="1"/>
        <end position="29"/>
    </location>
</feature>
<evidence type="ECO:0000256" key="1">
    <source>
        <dbReference type="SAM" id="MobiDB-lite"/>
    </source>
</evidence>
<dbReference type="AlphaFoldDB" id="Q7UQL9"/>
<name>Q7UQL9_RHOBA</name>
<organism evidence="2 3">
    <name type="scientific">Rhodopirellula baltica (strain DSM 10527 / NCIMB 13988 / SH1)</name>
    <dbReference type="NCBI Taxonomy" id="243090"/>
    <lineage>
        <taxon>Bacteria</taxon>
        <taxon>Pseudomonadati</taxon>
        <taxon>Planctomycetota</taxon>
        <taxon>Planctomycetia</taxon>
        <taxon>Pirellulales</taxon>
        <taxon>Pirellulaceae</taxon>
        <taxon>Rhodopirellula</taxon>
    </lineage>
</organism>
<dbReference type="EnsemblBacteria" id="CAD74681">
    <property type="protein sequence ID" value="CAD74681"/>
    <property type="gene ID" value="RB6239"/>
</dbReference>
<evidence type="ECO:0000313" key="3">
    <source>
        <dbReference type="Proteomes" id="UP000001025"/>
    </source>
</evidence>
<dbReference type="STRING" id="243090.RB6239"/>